<dbReference type="Proteomes" id="UP001497392">
    <property type="component" value="Unassembled WGS sequence"/>
</dbReference>
<protein>
    <submittedName>
        <fullName evidence="2">G1757 protein</fullName>
    </submittedName>
</protein>
<dbReference type="EMBL" id="CAXHTA020000002">
    <property type="protein sequence ID" value="CAL5219842.1"/>
    <property type="molecule type" value="Genomic_DNA"/>
</dbReference>
<organism evidence="2 3">
    <name type="scientific">Coccomyxa viridis</name>
    <dbReference type="NCBI Taxonomy" id="1274662"/>
    <lineage>
        <taxon>Eukaryota</taxon>
        <taxon>Viridiplantae</taxon>
        <taxon>Chlorophyta</taxon>
        <taxon>core chlorophytes</taxon>
        <taxon>Trebouxiophyceae</taxon>
        <taxon>Trebouxiophyceae incertae sedis</taxon>
        <taxon>Coccomyxaceae</taxon>
        <taxon>Coccomyxa</taxon>
    </lineage>
</organism>
<reference evidence="2 3" key="1">
    <citation type="submission" date="2024-06" db="EMBL/GenBank/DDBJ databases">
        <authorList>
            <person name="Kraege A."/>
            <person name="Thomma B."/>
        </authorList>
    </citation>
    <scope>NUCLEOTIDE SEQUENCE [LARGE SCALE GENOMIC DNA]</scope>
</reference>
<keyword evidence="3" id="KW-1185">Reference proteome</keyword>
<comment type="caution">
    <text evidence="2">The sequence shown here is derived from an EMBL/GenBank/DDBJ whole genome shotgun (WGS) entry which is preliminary data.</text>
</comment>
<evidence type="ECO:0000313" key="3">
    <source>
        <dbReference type="Proteomes" id="UP001497392"/>
    </source>
</evidence>
<evidence type="ECO:0000256" key="1">
    <source>
        <dbReference type="SAM" id="MobiDB-lite"/>
    </source>
</evidence>
<dbReference type="Gene3D" id="3.30.200.20">
    <property type="entry name" value="Phosphorylase Kinase, domain 1"/>
    <property type="match status" value="1"/>
</dbReference>
<name>A0ABP1FQK3_9CHLO</name>
<proteinExistence type="predicted"/>
<evidence type="ECO:0000313" key="2">
    <source>
        <dbReference type="EMBL" id="CAL5219842.1"/>
    </source>
</evidence>
<feature type="region of interest" description="Disordered" evidence="1">
    <location>
        <begin position="9"/>
        <end position="30"/>
    </location>
</feature>
<sequence length="148" mass="16168">MEQCAAVNHSVALSRKRKSANEQETEEPSVRNRAVRRLMTALDMPRLAASSVTNPAAEETLLLSELGLTDELLAEDQFGDTYMGTWAGKHVAVKVYNLREDGSVAAYKREKMAYKGLKSLQGVAIPYFLRSGLLAHSAAPVIVSSMRG</sequence>
<accession>A0ABP1FQK3</accession>
<gene>
    <name evidence="2" type="primary">g1757</name>
    <name evidence="2" type="ORF">VP750_LOCUS1501</name>
</gene>